<comment type="caution">
    <text evidence="2">The sequence shown here is derived from an EMBL/GenBank/DDBJ whole genome shotgun (WGS) entry which is preliminary data.</text>
</comment>
<dbReference type="Proteomes" id="UP000294937">
    <property type="component" value="Unassembled WGS sequence"/>
</dbReference>
<keyword evidence="1" id="KW-1133">Transmembrane helix</keyword>
<name>A0A4R3L7L7_9BACL</name>
<feature type="transmembrane region" description="Helical" evidence="1">
    <location>
        <begin position="61"/>
        <end position="88"/>
    </location>
</feature>
<dbReference type="InterPro" id="IPR023813">
    <property type="entry name" value="HsmA-like"/>
</dbReference>
<reference evidence="2 3" key="1">
    <citation type="submission" date="2019-03" db="EMBL/GenBank/DDBJ databases">
        <title>Genomic Encyclopedia of Type Strains, Phase IV (KMG-IV): sequencing the most valuable type-strain genomes for metagenomic binning, comparative biology and taxonomic classification.</title>
        <authorList>
            <person name="Goeker M."/>
        </authorList>
    </citation>
    <scope>NUCLEOTIDE SEQUENCE [LARGE SCALE GENOMIC DNA]</scope>
    <source>
        <strain evidence="2 3">DSM 45707</strain>
    </source>
</reference>
<organism evidence="2 3">
    <name type="scientific">Hazenella coriacea</name>
    <dbReference type="NCBI Taxonomy" id="1179467"/>
    <lineage>
        <taxon>Bacteria</taxon>
        <taxon>Bacillati</taxon>
        <taxon>Bacillota</taxon>
        <taxon>Bacilli</taxon>
        <taxon>Bacillales</taxon>
        <taxon>Thermoactinomycetaceae</taxon>
        <taxon>Hazenella</taxon>
    </lineage>
</organism>
<evidence type="ECO:0000313" key="3">
    <source>
        <dbReference type="Proteomes" id="UP000294937"/>
    </source>
</evidence>
<dbReference type="RefSeq" id="WP_131923515.1">
    <property type="nucleotide sequence ID" value="NZ_SMAG01000002.1"/>
</dbReference>
<proteinExistence type="predicted"/>
<feature type="transmembrane region" description="Helical" evidence="1">
    <location>
        <begin position="100"/>
        <end position="120"/>
    </location>
</feature>
<evidence type="ECO:0000313" key="2">
    <source>
        <dbReference type="EMBL" id="TCS95512.1"/>
    </source>
</evidence>
<sequence>MLPYAIIFITSALIFYTIGVWSEKVQKGLKSWHVITFWIGLICDTIGTTFMGMLAEDHSLFSFHGITGLLAILFMFIHAIWATVVIVKKDTNMRSNFHKFSVPVWFIWLIPYISGLIFGMTQ</sequence>
<feature type="transmembrane region" description="Helical" evidence="1">
    <location>
        <begin position="6"/>
        <end position="22"/>
    </location>
</feature>
<keyword evidence="3" id="KW-1185">Reference proteome</keyword>
<gene>
    <name evidence="2" type="ORF">EDD58_10285</name>
</gene>
<protein>
    <submittedName>
        <fullName evidence="2">Putative repeat protein (TIGR03987 family)</fullName>
    </submittedName>
</protein>
<accession>A0A4R3L7L7</accession>
<keyword evidence="1" id="KW-0812">Transmembrane</keyword>
<evidence type="ECO:0000256" key="1">
    <source>
        <dbReference type="SAM" id="Phobius"/>
    </source>
</evidence>
<dbReference type="OrthoDB" id="5396526at2"/>
<keyword evidence="1" id="KW-0472">Membrane</keyword>
<feature type="transmembrane region" description="Helical" evidence="1">
    <location>
        <begin position="34"/>
        <end position="55"/>
    </location>
</feature>
<dbReference type="AlphaFoldDB" id="A0A4R3L7L7"/>
<dbReference type="EMBL" id="SMAG01000002">
    <property type="protein sequence ID" value="TCS95512.1"/>
    <property type="molecule type" value="Genomic_DNA"/>
</dbReference>
<dbReference type="NCBIfam" id="TIGR03987">
    <property type="entry name" value="HsmA family protein"/>
    <property type="match status" value="1"/>
</dbReference>